<evidence type="ECO:0000256" key="8">
    <source>
        <dbReference type="ARBA" id="ARBA00023235"/>
    </source>
</evidence>
<dbReference type="Pfam" id="PF03796">
    <property type="entry name" value="DnaB_C"/>
    <property type="match status" value="1"/>
</dbReference>
<comment type="caution">
    <text evidence="10">The sequence shown here is derived from an EMBL/GenBank/DDBJ whole genome shotgun (WGS) entry which is preliminary data.</text>
</comment>
<evidence type="ECO:0000313" key="10">
    <source>
        <dbReference type="EMBL" id="EQD52304.1"/>
    </source>
</evidence>
<keyword evidence="5 10" id="KW-0347">Helicase</keyword>
<dbReference type="InterPro" id="IPR007694">
    <property type="entry name" value="DNA_helicase_DnaB-like_C"/>
</dbReference>
<dbReference type="PANTHER" id="PTHR30153:SF2">
    <property type="entry name" value="REPLICATIVE DNA HELICASE"/>
    <property type="match status" value="1"/>
</dbReference>
<dbReference type="Gene3D" id="3.40.50.300">
    <property type="entry name" value="P-loop containing nucleotide triphosphate hydrolases"/>
    <property type="match status" value="1"/>
</dbReference>
<dbReference type="NCBIfam" id="TIGR00665">
    <property type="entry name" value="DnaB"/>
    <property type="match status" value="1"/>
</dbReference>
<dbReference type="CDD" id="cd00984">
    <property type="entry name" value="DnaB_C"/>
    <property type="match status" value="1"/>
</dbReference>
<evidence type="ECO:0000256" key="6">
    <source>
        <dbReference type="ARBA" id="ARBA00022840"/>
    </source>
</evidence>
<evidence type="ECO:0000256" key="5">
    <source>
        <dbReference type="ARBA" id="ARBA00022806"/>
    </source>
</evidence>
<evidence type="ECO:0000256" key="3">
    <source>
        <dbReference type="ARBA" id="ARBA00022741"/>
    </source>
</evidence>
<feature type="non-terminal residue" evidence="10">
    <location>
        <position position="324"/>
    </location>
</feature>
<sequence>RAYAEIVRERSVLRELIRAGTEIASAVFNNDGQTARELVDRAEQRVFQIAEAGARGRQGAQAVRNLLPGVIEQIDEWHSNPDKLRGLPSGFSDFDKITGGLRPGDLLIVAGRPSMGKTTLAVNMAEYAAVHRGTQASVAIFSMEMPSEQVITRMLASIGGVPLGSLRSGRISDDDWVRITSATNQLSEAKIFIDETPALTPTELRARARRLKREHGLDLIVVDYLQLMHVPGTKENRATEIAEISRGLKALAKELAIPVIALSQLNRAVEQRENKKPVMSDLRESGSLEQDADMILLIYREEVYDRNTTKKGVAEIDLVKHRNG</sequence>
<keyword evidence="4" id="KW-0378">Hydrolase</keyword>
<dbReference type="GO" id="GO:1990077">
    <property type="term" value="C:primosome complex"/>
    <property type="evidence" value="ECO:0007669"/>
    <property type="project" value="UniProtKB-KW"/>
</dbReference>
<evidence type="ECO:0000259" key="9">
    <source>
        <dbReference type="PROSITE" id="PS51199"/>
    </source>
</evidence>
<dbReference type="InterPro" id="IPR007692">
    <property type="entry name" value="DNA_helicase_DnaB"/>
</dbReference>
<dbReference type="GO" id="GO:0003677">
    <property type="term" value="F:DNA binding"/>
    <property type="evidence" value="ECO:0007669"/>
    <property type="project" value="UniProtKB-KW"/>
</dbReference>
<dbReference type="SMART" id="SM00382">
    <property type="entry name" value="AAA"/>
    <property type="match status" value="1"/>
</dbReference>
<accession>T1BGR4</accession>
<evidence type="ECO:0000256" key="2">
    <source>
        <dbReference type="ARBA" id="ARBA00022705"/>
    </source>
</evidence>
<dbReference type="InterPro" id="IPR027417">
    <property type="entry name" value="P-loop_NTPase"/>
</dbReference>
<dbReference type="GO" id="GO:0005524">
    <property type="term" value="F:ATP binding"/>
    <property type="evidence" value="ECO:0007669"/>
    <property type="project" value="UniProtKB-KW"/>
</dbReference>
<dbReference type="GO" id="GO:0006269">
    <property type="term" value="P:DNA replication, synthesis of primer"/>
    <property type="evidence" value="ECO:0007669"/>
    <property type="project" value="UniProtKB-KW"/>
</dbReference>
<reference evidence="10" key="2">
    <citation type="journal article" date="2014" name="ISME J.">
        <title>Microbial stratification in low pH oxic and suboxic macroscopic growths along an acid mine drainage.</title>
        <authorList>
            <person name="Mendez-Garcia C."/>
            <person name="Mesa V."/>
            <person name="Sprenger R.R."/>
            <person name="Richter M."/>
            <person name="Diez M.S."/>
            <person name="Solano J."/>
            <person name="Bargiela R."/>
            <person name="Golyshina O.V."/>
            <person name="Manteca A."/>
            <person name="Ramos J.L."/>
            <person name="Gallego J.R."/>
            <person name="Llorente I."/>
            <person name="Martins Dos Santos V.A."/>
            <person name="Jensen O.N."/>
            <person name="Pelaez A.I."/>
            <person name="Sanchez J."/>
            <person name="Ferrer M."/>
        </authorList>
    </citation>
    <scope>NUCLEOTIDE SEQUENCE</scope>
</reference>
<feature type="non-terminal residue" evidence="10">
    <location>
        <position position="1"/>
    </location>
</feature>
<keyword evidence="1" id="KW-0639">Primosome</keyword>
<dbReference type="InterPro" id="IPR016136">
    <property type="entry name" value="DNA_helicase_N/primase_C"/>
</dbReference>
<dbReference type="GO" id="GO:0016787">
    <property type="term" value="F:hydrolase activity"/>
    <property type="evidence" value="ECO:0007669"/>
    <property type="project" value="UniProtKB-KW"/>
</dbReference>
<reference evidence="10" key="1">
    <citation type="submission" date="2013-08" db="EMBL/GenBank/DDBJ databases">
        <authorList>
            <person name="Mendez C."/>
            <person name="Richter M."/>
            <person name="Ferrer M."/>
            <person name="Sanchez J."/>
        </authorList>
    </citation>
    <scope>NUCLEOTIDE SEQUENCE</scope>
</reference>
<protein>
    <submittedName>
        <fullName evidence="10">Replicative DNA helicase</fullName>
    </submittedName>
</protein>
<keyword evidence="7" id="KW-0238">DNA-binding</keyword>
<evidence type="ECO:0000256" key="4">
    <source>
        <dbReference type="ARBA" id="ARBA00022801"/>
    </source>
</evidence>
<keyword evidence="3" id="KW-0547">Nucleotide-binding</keyword>
<dbReference type="Gene3D" id="1.10.860.10">
    <property type="entry name" value="DNAb Helicase, Chain A"/>
    <property type="match status" value="1"/>
</dbReference>
<dbReference type="SUPFAM" id="SSF52540">
    <property type="entry name" value="P-loop containing nucleoside triphosphate hydrolases"/>
    <property type="match status" value="1"/>
</dbReference>
<dbReference type="InterPro" id="IPR003593">
    <property type="entry name" value="AAA+_ATPase"/>
</dbReference>
<proteinExistence type="predicted"/>
<keyword evidence="2" id="KW-0235">DNA replication</keyword>
<dbReference type="EMBL" id="AUZZ01004674">
    <property type="protein sequence ID" value="EQD52304.1"/>
    <property type="molecule type" value="Genomic_DNA"/>
</dbReference>
<evidence type="ECO:0000256" key="1">
    <source>
        <dbReference type="ARBA" id="ARBA00022515"/>
    </source>
</evidence>
<gene>
    <name evidence="10" type="ORF">B2A_06592</name>
</gene>
<keyword evidence="6" id="KW-0067">ATP-binding</keyword>
<name>T1BGR4_9ZZZZ</name>
<dbReference type="AlphaFoldDB" id="T1BGR4"/>
<dbReference type="GO" id="GO:0003678">
    <property type="term" value="F:DNA helicase activity"/>
    <property type="evidence" value="ECO:0007669"/>
    <property type="project" value="InterPro"/>
</dbReference>
<organism evidence="10">
    <name type="scientific">mine drainage metagenome</name>
    <dbReference type="NCBI Taxonomy" id="410659"/>
    <lineage>
        <taxon>unclassified sequences</taxon>
        <taxon>metagenomes</taxon>
        <taxon>ecological metagenomes</taxon>
    </lineage>
</organism>
<dbReference type="GO" id="GO:0005829">
    <property type="term" value="C:cytosol"/>
    <property type="evidence" value="ECO:0007669"/>
    <property type="project" value="TreeGrafter"/>
</dbReference>
<feature type="domain" description="SF4 helicase" evidence="9">
    <location>
        <begin position="80"/>
        <end position="324"/>
    </location>
</feature>
<dbReference type="PROSITE" id="PS51199">
    <property type="entry name" value="SF4_HELICASE"/>
    <property type="match status" value="1"/>
</dbReference>
<evidence type="ECO:0000256" key="7">
    <source>
        <dbReference type="ARBA" id="ARBA00023125"/>
    </source>
</evidence>
<dbReference type="PANTHER" id="PTHR30153">
    <property type="entry name" value="REPLICATIVE DNA HELICASE DNAB"/>
    <property type="match status" value="1"/>
</dbReference>
<keyword evidence="8" id="KW-0413">Isomerase</keyword>